<reference evidence="4 5" key="1">
    <citation type="submission" date="2020-08" db="EMBL/GenBank/DDBJ databases">
        <authorList>
            <person name="Koutsovoulos G."/>
            <person name="Danchin GJ E."/>
        </authorList>
    </citation>
    <scope>NUCLEOTIDE SEQUENCE [LARGE SCALE GENOMIC DNA]</scope>
</reference>
<evidence type="ECO:0000256" key="3">
    <source>
        <dbReference type="ARBA" id="ARBA00023163"/>
    </source>
</evidence>
<proteinExistence type="inferred from homology"/>
<protein>
    <submittedName>
        <fullName evidence="4">Uncharacterized protein</fullName>
    </submittedName>
</protein>
<keyword evidence="2" id="KW-0238">DNA-binding</keyword>
<name>A0A6V7U0E9_MELEN</name>
<evidence type="ECO:0000256" key="2">
    <source>
        <dbReference type="ARBA" id="ARBA00023125"/>
    </source>
</evidence>
<keyword evidence="3" id="KW-0804">Transcription</keyword>
<dbReference type="PANTHER" id="PTHR10126">
    <property type="entry name" value="TATA-BOX BINDING PROTEIN"/>
    <property type="match status" value="1"/>
</dbReference>
<dbReference type="OrthoDB" id="2127950at2759"/>
<dbReference type="Pfam" id="PF00352">
    <property type="entry name" value="TBP"/>
    <property type="match status" value="2"/>
</dbReference>
<sequence>MFQKAIIQNVVSTSSLTEEKEKLDLNKLAAIIKNSKYRPDRFSALIIKIREPIRATALLFSNGRIVCVGTKSVKDSKLAMQRFVDIISATTTIRINIKGFNIQNIVSSFAFPGHLNLPGNTLHKIFLFLALYDSLRIYPPVWLRRHISYNPEFFPGMCLRINDSRTIALVFTTGKCIITGAKSEDEIYLTQNLIYNSILTFLK</sequence>
<dbReference type="InterPro" id="IPR000814">
    <property type="entry name" value="TBP"/>
</dbReference>
<gene>
    <name evidence="4" type="ORF">MENT_LOCUS6088</name>
</gene>
<accession>A0A6V7U0E9</accession>
<evidence type="ECO:0000313" key="5">
    <source>
        <dbReference type="Proteomes" id="UP000580250"/>
    </source>
</evidence>
<dbReference type="GO" id="GO:0003677">
    <property type="term" value="F:DNA binding"/>
    <property type="evidence" value="ECO:0007669"/>
    <property type="project" value="UniProtKB-KW"/>
</dbReference>
<comment type="caution">
    <text evidence="4">The sequence shown here is derived from an EMBL/GenBank/DDBJ whole genome shotgun (WGS) entry which is preliminary data.</text>
</comment>
<dbReference type="SUPFAM" id="SSF55945">
    <property type="entry name" value="TATA-box binding protein-like"/>
    <property type="match status" value="2"/>
</dbReference>
<comment type="similarity">
    <text evidence="1">Belongs to the TBP family.</text>
</comment>
<dbReference type="InterPro" id="IPR012295">
    <property type="entry name" value="TBP_dom_sf"/>
</dbReference>
<dbReference type="Proteomes" id="UP000580250">
    <property type="component" value="Unassembled WGS sequence"/>
</dbReference>
<evidence type="ECO:0000313" key="4">
    <source>
        <dbReference type="EMBL" id="CAD2139298.1"/>
    </source>
</evidence>
<evidence type="ECO:0000256" key="1">
    <source>
        <dbReference type="ARBA" id="ARBA00005560"/>
    </source>
</evidence>
<dbReference type="GO" id="GO:0006352">
    <property type="term" value="P:DNA-templated transcription initiation"/>
    <property type="evidence" value="ECO:0007669"/>
    <property type="project" value="InterPro"/>
</dbReference>
<organism evidence="4 5">
    <name type="scientific">Meloidogyne enterolobii</name>
    <name type="common">Root-knot nematode worm</name>
    <name type="synonym">Meloidogyne mayaguensis</name>
    <dbReference type="NCBI Taxonomy" id="390850"/>
    <lineage>
        <taxon>Eukaryota</taxon>
        <taxon>Metazoa</taxon>
        <taxon>Ecdysozoa</taxon>
        <taxon>Nematoda</taxon>
        <taxon>Chromadorea</taxon>
        <taxon>Rhabditida</taxon>
        <taxon>Tylenchina</taxon>
        <taxon>Tylenchomorpha</taxon>
        <taxon>Tylenchoidea</taxon>
        <taxon>Meloidogynidae</taxon>
        <taxon>Meloidogyninae</taxon>
        <taxon>Meloidogyne</taxon>
    </lineage>
</organism>
<dbReference type="AlphaFoldDB" id="A0A6V7U0E9"/>
<dbReference type="Gene3D" id="3.30.310.10">
    <property type="entry name" value="TATA-Binding Protein"/>
    <property type="match status" value="2"/>
</dbReference>
<dbReference type="EMBL" id="CAJEWN010000023">
    <property type="protein sequence ID" value="CAD2139298.1"/>
    <property type="molecule type" value="Genomic_DNA"/>
</dbReference>